<keyword evidence="1" id="KW-0175">Coiled coil</keyword>
<evidence type="ECO:0000313" key="2">
    <source>
        <dbReference type="EMBL" id="JAS78239.1"/>
    </source>
</evidence>
<protein>
    <submittedName>
        <fullName evidence="2">Uncharacterized protein</fullName>
    </submittedName>
</protein>
<organism evidence="2">
    <name type="scientific">Homalodisca liturata</name>
    <dbReference type="NCBI Taxonomy" id="320908"/>
    <lineage>
        <taxon>Eukaryota</taxon>
        <taxon>Metazoa</taxon>
        <taxon>Ecdysozoa</taxon>
        <taxon>Arthropoda</taxon>
        <taxon>Hexapoda</taxon>
        <taxon>Insecta</taxon>
        <taxon>Pterygota</taxon>
        <taxon>Neoptera</taxon>
        <taxon>Paraneoptera</taxon>
        <taxon>Hemiptera</taxon>
        <taxon>Auchenorrhyncha</taxon>
        <taxon>Membracoidea</taxon>
        <taxon>Cicadellidae</taxon>
        <taxon>Cicadellinae</taxon>
        <taxon>Proconiini</taxon>
        <taxon>Homalodisca</taxon>
    </lineage>
</organism>
<evidence type="ECO:0000256" key="1">
    <source>
        <dbReference type="SAM" id="Coils"/>
    </source>
</evidence>
<dbReference type="AlphaFoldDB" id="A0A1B6HUA6"/>
<gene>
    <name evidence="2" type="ORF">g.3004</name>
</gene>
<sequence>MKVAQELLSDLKANLLAQGSKRANRQEKLQSSYLRWKTLKPQLTESVEAAIRELTEKKNEKNKINDSLKEDSAVQEKIDSLLGKIKKHVEDFQEDYDALIKQENEYFTMLEKNAYNHMENVRKEAKERYNI</sequence>
<dbReference type="EMBL" id="GECU01029467">
    <property type="protein sequence ID" value="JAS78239.1"/>
    <property type="molecule type" value="Transcribed_RNA"/>
</dbReference>
<accession>A0A1B6HUA6</accession>
<name>A0A1B6HUA6_9HEMI</name>
<feature type="coiled-coil region" evidence="1">
    <location>
        <begin position="40"/>
        <end position="71"/>
    </location>
</feature>
<reference evidence="2" key="1">
    <citation type="submission" date="2015-11" db="EMBL/GenBank/DDBJ databases">
        <title>De novo transcriptome assembly of four potential Pierce s Disease insect vectors from Arizona vineyards.</title>
        <authorList>
            <person name="Tassone E.E."/>
        </authorList>
    </citation>
    <scope>NUCLEOTIDE SEQUENCE</scope>
</reference>
<proteinExistence type="predicted"/>